<comment type="function">
    <text evidence="1">Functions as a component of the nuclear pore complex (NPC).</text>
</comment>
<evidence type="ECO:0000313" key="2">
    <source>
        <dbReference type="EMBL" id="RCK59353.1"/>
    </source>
</evidence>
<keyword evidence="1" id="KW-0509">mRNA transport</keyword>
<proteinExistence type="inferred from homology"/>
<keyword evidence="1" id="KW-0813">Transport</keyword>
<comment type="similarity">
    <text evidence="1">Belongs to the nucleoporin Nup84/Nup107 family.</text>
</comment>
<dbReference type="STRING" id="5486.A0A367Y0F9"/>
<dbReference type="GO" id="GO:0005643">
    <property type="term" value="C:nuclear pore"/>
    <property type="evidence" value="ECO:0007669"/>
    <property type="project" value="UniProtKB-SubCell"/>
</dbReference>
<comment type="caution">
    <text evidence="2">The sequence shown here is derived from an EMBL/GenBank/DDBJ whole genome shotgun (WGS) entry which is preliminary data.</text>
</comment>
<dbReference type="EMBL" id="QLNQ01000027">
    <property type="protein sequence ID" value="RCK59353.1"/>
    <property type="molecule type" value="Genomic_DNA"/>
</dbReference>
<keyword evidence="1" id="KW-0653">Protein transport</keyword>
<comment type="subcellular location">
    <subcellularLocation>
        <location evidence="1">Nucleus</location>
        <location evidence="1">Nuclear pore complex</location>
    </subcellularLocation>
    <subcellularLocation>
        <location evidence="1">Nucleus membrane</location>
    </subcellularLocation>
</comment>
<comment type="subunit">
    <text evidence="1">Part of the nuclear pore complex (NPC).</text>
</comment>
<protein>
    <recommendedName>
        <fullName evidence="1">Nuclear pore complex protein</fullName>
    </recommendedName>
</protein>
<dbReference type="Pfam" id="PF04121">
    <property type="entry name" value="Nup84_Nup100"/>
    <property type="match status" value="1"/>
</dbReference>
<reference evidence="2 3" key="1">
    <citation type="submission" date="2018-06" db="EMBL/GenBank/DDBJ databases">
        <title>Whole genome sequencing of Candida tropicalis (genome annotated by CSBL at Korea University).</title>
        <authorList>
            <person name="Ahn J."/>
        </authorList>
    </citation>
    <scope>NUCLEOTIDE SEQUENCE [LARGE SCALE GENOMIC DNA]</scope>
    <source>
        <strain evidence="2 3">ATCC 20962</strain>
    </source>
</reference>
<dbReference type="Proteomes" id="UP000253472">
    <property type="component" value="Unassembled WGS sequence"/>
</dbReference>
<keyword evidence="1" id="KW-0472">Membrane</keyword>
<evidence type="ECO:0000313" key="3">
    <source>
        <dbReference type="Proteomes" id="UP000253472"/>
    </source>
</evidence>
<organism evidence="2 3">
    <name type="scientific">Candida viswanathii</name>
    <dbReference type="NCBI Taxonomy" id="5486"/>
    <lineage>
        <taxon>Eukaryota</taxon>
        <taxon>Fungi</taxon>
        <taxon>Dikarya</taxon>
        <taxon>Ascomycota</taxon>
        <taxon>Saccharomycotina</taxon>
        <taxon>Pichiomycetes</taxon>
        <taxon>Debaryomycetaceae</taxon>
        <taxon>Candida/Lodderomyces clade</taxon>
        <taxon>Candida</taxon>
    </lineage>
</organism>
<keyword evidence="1" id="KW-0539">Nucleus</keyword>
<gene>
    <name evidence="2" type="ORF">Cantr_07357</name>
</gene>
<keyword evidence="1" id="KW-0811">Translocation</keyword>
<accession>A0A367Y0F9</accession>
<evidence type="ECO:0000256" key="1">
    <source>
        <dbReference type="RuleBase" id="RU365072"/>
    </source>
</evidence>
<keyword evidence="1" id="KW-0906">Nuclear pore complex</keyword>
<keyword evidence="3" id="KW-1185">Reference proteome</keyword>
<dbReference type="InterPro" id="IPR007252">
    <property type="entry name" value="Nup84/Nup107"/>
</dbReference>
<dbReference type="OrthoDB" id="3098at2759"/>
<dbReference type="GO" id="GO:0031965">
    <property type="term" value="C:nuclear membrane"/>
    <property type="evidence" value="ECO:0007669"/>
    <property type="project" value="UniProtKB-SubCell"/>
</dbReference>
<sequence>MIDRVAKLIENFQHDPSANENVIRVLVHLSIFLALIAQGVDTTITLQDDGSSVDETDFKLYRAVEWFYENQMYSDAIKASIVVIRRFLVNGKLSSLKQFAAGNNFKQLVTDYNVDNVGENGRDDITEETKEELLEYSTLWKA</sequence>
<dbReference type="Gene3D" id="1.20.190.50">
    <property type="match status" value="1"/>
</dbReference>
<dbReference type="AlphaFoldDB" id="A0A367Y0F9"/>
<name>A0A367Y0F9_9ASCO</name>
<dbReference type="GO" id="GO:0015031">
    <property type="term" value="P:protein transport"/>
    <property type="evidence" value="ECO:0007669"/>
    <property type="project" value="UniProtKB-KW"/>
</dbReference>
<dbReference type="GO" id="GO:0017056">
    <property type="term" value="F:structural constituent of nuclear pore"/>
    <property type="evidence" value="ECO:0007669"/>
    <property type="project" value="UniProtKB-UniRule"/>
</dbReference>